<keyword evidence="2" id="KW-0472">Membrane</keyword>
<organism evidence="3 4">
    <name type="scientific">Lentinula edodes</name>
    <name type="common">Shiitake mushroom</name>
    <name type="synonym">Lentinus edodes</name>
    <dbReference type="NCBI Taxonomy" id="5353"/>
    <lineage>
        <taxon>Eukaryota</taxon>
        <taxon>Fungi</taxon>
        <taxon>Dikarya</taxon>
        <taxon>Basidiomycota</taxon>
        <taxon>Agaricomycotina</taxon>
        <taxon>Agaricomycetes</taxon>
        <taxon>Agaricomycetidae</taxon>
        <taxon>Agaricales</taxon>
        <taxon>Marasmiineae</taxon>
        <taxon>Omphalotaceae</taxon>
        <taxon>Lentinula</taxon>
    </lineage>
</organism>
<feature type="compositionally biased region" description="Polar residues" evidence="1">
    <location>
        <begin position="48"/>
        <end position="58"/>
    </location>
</feature>
<proteinExistence type="predicted"/>
<dbReference type="Proteomes" id="UP000188533">
    <property type="component" value="Unassembled WGS sequence"/>
</dbReference>
<feature type="transmembrane region" description="Helical" evidence="2">
    <location>
        <begin position="12"/>
        <end position="31"/>
    </location>
</feature>
<name>A0A1Q3EPG4_LENED</name>
<reference evidence="3 4" key="1">
    <citation type="submission" date="2016-08" db="EMBL/GenBank/DDBJ databases">
        <authorList>
            <consortium name="Lentinula edodes genome sequencing consortium"/>
            <person name="Sakamoto Y."/>
            <person name="Nakade K."/>
            <person name="Sato S."/>
            <person name="Yoshida Y."/>
            <person name="Miyazaki K."/>
            <person name="Natsume S."/>
            <person name="Konno N."/>
        </authorList>
    </citation>
    <scope>NUCLEOTIDE SEQUENCE [LARGE SCALE GENOMIC DNA]</scope>
    <source>
        <strain evidence="3 4">NBRC 111202</strain>
    </source>
</reference>
<evidence type="ECO:0000256" key="1">
    <source>
        <dbReference type="SAM" id="MobiDB-lite"/>
    </source>
</evidence>
<gene>
    <name evidence="3" type="ORF">LENED_011122</name>
</gene>
<comment type="caution">
    <text evidence="3">The sequence shown here is derived from an EMBL/GenBank/DDBJ whole genome shotgun (WGS) entry which is preliminary data.</text>
</comment>
<dbReference type="AlphaFoldDB" id="A0A1Q3EPG4"/>
<evidence type="ECO:0000256" key="2">
    <source>
        <dbReference type="SAM" id="Phobius"/>
    </source>
</evidence>
<accession>A0A1Q3EPG4</accession>
<reference evidence="3 4" key="2">
    <citation type="submission" date="2017-02" db="EMBL/GenBank/DDBJ databases">
        <title>A genome survey and senescence transcriptome analysis in Lentinula edodes.</title>
        <authorList>
            <person name="Sakamoto Y."/>
            <person name="Nakade K."/>
            <person name="Sato S."/>
            <person name="Yoshida Y."/>
            <person name="Miyazaki K."/>
            <person name="Natsume S."/>
            <person name="Konno N."/>
        </authorList>
    </citation>
    <scope>NUCLEOTIDE SEQUENCE [LARGE SCALE GENOMIC DNA]</scope>
    <source>
        <strain evidence="3 4">NBRC 111202</strain>
    </source>
</reference>
<keyword evidence="2" id="KW-1133">Transmembrane helix</keyword>
<evidence type="ECO:0000313" key="3">
    <source>
        <dbReference type="EMBL" id="GAW09004.1"/>
    </source>
</evidence>
<feature type="region of interest" description="Disordered" evidence="1">
    <location>
        <begin position="33"/>
        <end position="64"/>
    </location>
</feature>
<dbReference type="EMBL" id="BDGU01000896">
    <property type="protein sequence ID" value="GAW09004.1"/>
    <property type="molecule type" value="Genomic_DNA"/>
</dbReference>
<protein>
    <submittedName>
        <fullName evidence="3">Uncharacterized protein</fullName>
    </submittedName>
</protein>
<keyword evidence="4" id="KW-1185">Reference proteome</keyword>
<sequence length="99" mass="10878">MICCLSFLSQTLRLYILFIIILGVASSPLPGAPPLQTHPSPHGHCVPETSNPSHSIPTDRTGACPIPRELDPIVDLEVKLVRQREGKVLWSNNTTQKLD</sequence>
<keyword evidence="2" id="KW-0812">Transmembrane</keyword>
<evidence type="ECO:0000313" key="4">
    <source>
        <dbReference type="Proteomes" id="UP000188533"/>
    </source>
</evidence>